<keyword evidence="3" id="KW-0812">Transmembrane</keyword>
<protein>
    <submittedName>
        <fullName evidence="10">1-acyl-sn-glycerol-3-phosphate acyltransferase</fullName>
    </submittedName>
</protein>
<dbReference type="Pfam" id="PF01553">
    <property type="entry name" value="Acyltransferase"/>
    <property type="match status" value="1"/>
</dbReference>
<dbReference type="SMART" id="SM00563">
    <property type="entry name" value="PlsC"/>
    <property type="match status" value="1"/>
</dbReference>
<organism evidence="10 11">
    <name type="scientific">Azospira restricta</name>
    <dbReference type="NCBI Taxonomy" id="404405"/>
    <lineage>
        <taxon>Bacteria</taxon>
        <taxon>Pseudomonadati</taxon>
        <taxon>Pseudomonadota</taxon>
        <taxon>Betaproteobacteria</taxon>
        <taxon>Rhodocyclales</taxon>
        <taxon>Rhodocyclaceae</taxon>
        <taxon>Azospira</taxon>
    </lineage>
</organism>
<evidence type="ECO:0000313" key="11">
    <source>
        <dbReference type="Proteomes" id="UP000663444"/>
    </source>
</evidence>
<dbReference type="GO" id="GO:0016746">
    <property type="term" value="F:acyltransferase activity"/>
    <property type="evidence" value="ECO:0007669"/>
    <property type="project" value="UniProtKB-KW"/>
</dbReference>
<keyword evidence="7 10" id="KW-0012">Acyltransferase</keyword>
<dbReference type="EMBL" id="CP064781">
    <property type="protein sequence ID" value="QRJ65588.1"/>
    <property type="molecule type" value="Genomic_DNA"/>
</dbReference>
<dbReference type="GO" id="GO:0006629">
    <property type="term" value="P:lipid metabolic process"/>
    <property type="evidence" value="ECO:0007669"/>
    <property type="project" value="UniProtKB-KW"/>
</dbReference>
<keyword evidence="4" id="KW-1133">Transmembrane helix</keyword>
<comment type="subcellular location">
    <subcellularLocation>
        <location evidence="1">Membrane</location>
    </subcellularLocation>
</comment>
<evidence type="ECO:0000256" key="8">
    <source>
        <dbReference type="SAM" id="MobiDB-lite"/>
    </source>
</evidence>
<keyword evidence="6" id="KW-0472">Membrane</keyword>
<evidence type="ECO:0000256" key="2">
    <source>
        <dbReference type="ARBA" id="ARBA00022679"/>
    </source>
</evidence>
<feature type="domain" description="Phospholipid/glycerol acyltransferase" evidence="9">
    <location>
        <begin position="63"/>
        <end position="175"/>
    </location>
</feature>
<evidence type="ECO:0000256" key="1">
    <source>
        <dbReference type="ARBA" id="ARBA00004370"/>
    </source>
</evidence>
<dbReference type="PANTHER" id="PTHR23063">
    <property type="entry name" value="PHOSPHOLIPID ACYLTRANSFERASE"/>
    <property type="match status" value="1"/>
</dbReference>
<sequence>MVRALRATRLAAHLLRGLATVALIYPLVGDARRLALKQRWSRRLLDILGIRLDAALGGVAPGSLIVANHISWVDVFVINAARPVAFVAKADVRQWPLVGWLAARTDTVFLRRGSRGHAKIVNAEIDALLNAGKDVAIFPEGTTTNGSCLLGFHGALLQPAVETGRPVQPLALAYETPDGRRSLAPAYVGDTSLGQCLATMLGERSIVARLRPTPPLTTPGRERRELARAAHDAIALSLGLPPASSRPERSVGLPAALPSGAAPTGSPSPAPAD</sequence>
<dbReference type="InterPro" id="IPR002123">
    <property type="entry name" value="Plipid/glycerol_acylTrfase"/>
</dbReference>
<dbReference type="PANTHER" id="PTHR23063:SF52">
    <property type="entry name" value="LYSOPHOSPHATIDYLCHOLINE ACYLTRANSFERASE"/>
    <property type="match status" value="1"/>
</dbReference>
<feature type="region of interest" description="Disordered" evidence="8">
    <location>
        <begin position="238"/>
        <end position="273"/>
    </location>
</feature>
<dbReference type="GO" id="GO:0016020">
    <property type="term" value="C:membrane"/>
    <property type="evidence" value="ECO:0007669"/>
    <property type="project" value="UniProtKB-SubCell"/>
</dbReference>
<keyword evidence="2" id="KW-0808">Transferase</keyword>
<dbReference type="Proteomes" id="UP000663444">
    <property type="component" value="Chromosome"/>
</dbReference>
<evidence type="ECO:0000256" key="3">
    <source>
        <dbReference type="ARBA" id="ARBA00022692"/>
    </source>
</evidence>
<evidence type="ECO:0000259" key="9">
    <source>
        <dbReference type="SMART" id="SM00563"/>
    </source>
</evidence>
<accession>A0A974SS89</accession>
<dbReference type="AlphaFoldDB" id="A0A974SS89"/>
<reference evidence="10" key="1">
    <citation type="submission" date="2020-11" db="EMBL/GenBank/DDBJ databases">
        <title>Azospira restricta DSM 18626 genome sequence.</title>
        <authorList>
            <person name="Moe W.M."/>
        </authorList>
    </citation>
    <scope>NUCLEOTIDE SEQUENCE</scope>
    <source>
        <strain evidence="10">DSM 18626</strain>
    </source>
</reference>
<evidence type="ECO:0000313" key="10">
    <source>
        <dbReference type="EMBL" id="QRJ65588.1"/>
    </source>
</evidence>
<gene>
    <name evidence="10" type="ORF">IWH25_01390</name>
</gene>
<proteinExistence type="predicted"/>
<evidence type="ECO:0000256" key="6">
    <source>
        <dbReference type="ARBA" id="ARBA00023136"/>
    </source>
</evidence>
<keyword evidence="5" id="KW-0443">Lipid metabolism</keyword>
<dbReference type="CDD" id="cd07989">
    <property type="entry name" value="LPLAT_AGPAT-like"/>
    <property type="match status" value="1"/>
</dbReference>
<evidence type="ECO:0000256" key="4">
    <source>
        <dbReference type="ARBA" id="ARBA00022989"/>
    </source>
</evidence>
<evidence type="ECO:0000256" key="7">
    <source>
        <dbReference type="ARBA" id="ARBA00023315"/>
    </source>
</evidence>
<evidence type="ECO:0000256" key="5">
    <source>
        <dbReference type="ARBA" id="ARBA00023098"/>
    </source>
</evidence>
<dbReference type="SUPFAM" id="SSF69593">
    <property type="entry name" value="Glycerol-3-phosphate (1)-acyltransferase"/>
    <property type="match status" value="1"/>
</dbReference>
<feature type="compositionally biased region" description="Low complexity" evidence="8">
    <location>
        <begin position="252"/>
        <end position="265"/>
    </location>
</feature>
<dbReference type="KEGG" id="ares:IWH25_01390"/>
<keyword evidence="11" id="KW-1185">Reference proteome</keyword>
<name>A0A974SS89_9RHOO</name>